<accession>A0A2R4TF84</accession>
<name>A0A2R4TF84_9ACTN</name>
<keyword evidence="1" id="KW-0418">Kinase</keyword>
<evidence type="ECO:0000313" key="4">
    <source>
        <dbReference type="Proteomes" id="UP000244201"/>
    </source>
</evidence>
<evidence type="ECO:0000259" key="2">
    <source>
        <dbReference type="Pfam" id="PF13581"/>
    </source>
</evidence>
<dbReference type="AlphaFoldDB" id="A0A2R4TF84"/>
<proteinExistence type="predicted"/>
<dbReference type="SUPFAM" id="SSF55874">
    <property type="entry name" value="ATPase domain of HSP90 chaperone/DNA topoisomerase II/histidine kinase"/>
    <property type="match status" value="1"/>
</dbReference>
<dbReference type="PANTHER" id="PTHR35526:SF3">
    <property type="entry name" value="ANTI-SIGMA-F FACTOR RSBW"/>
    <property type="match status" value="1"/>
</dbReference>
<dbReference type="PANTHER" id="PTHR35526">
    <property type="entry name" value="ANTI-SIGMA-F FACTOR RSBW-RELATED"/>
    <property type="match status" value="1"/>
</dbReference>
<dbReference type="Gene3D" id="3.30.565.10">
    <property type="entry name" value="Histidine kinase-like ATPase, C-terminal domain"/>
    <property type="match status" value="1"/>
</dbReference>
<dbReference type="EMBL" id="CP026304">
    <property type="protein sequence ID" value="AVZ77785.1"/>
    <property type="molecule type" value="Genomic_DNA"/>
</dbReference>
<dbReference type="Pfam" id="PF13581">
    <property type="entry name" value="HATPase_c_2"/>
    <property type="match status" value="1"/>
</dbReference>
<dbReference type="OrthoDB" id="3473697at2"/>
<dbReference type="RefSeq" id="WP_108155075.1">
    <property type="nucleotide sequence ID" value="NZ_CP026304.1"/>
</dbReference>
<protein>
    <recommendedName>
        <fullName evidence="2">Histidine kinase/HSP90-like ATPase domain-containing protein</fullName>
    </recommendedName>
</protein>
<keyword evidence="4" id="KW-1185">Reference proteome</keyword>
<evidence type="ECO:0000313" key="3">
    <source>
        <dbReference type="EMBL" id="AVZ77785.1"/>
    </source>
</evidence>
<dbReference type="InterPro" id="IPR003594">
    <property type="entry name" value="HATPase_dom"/>
</dbReference>
<reference evidence="3 4" key="1">
    <citation type="submission" date="2018-01" db="EMBL/GenBank/DDBJ databases">
        <title>Complete genome sequence of Streptomyces lunaelactis MM109T, a Ferroverdin A producer isolated from cave moonmilk deposits.</title>
        <authorList>
            <person name="Naome A."/>
            <person name="Martinet L."/>
            <person name="Maciejewska M."/>
            <person name="Anderssen S."/>
            <person name="Adam D."/>
            <person name="Tenconi E."/>
            <person name="Deflandre B."/>
            <person name="Arguelles-Arias A."/>
            <person name="Calusinska M."/>
            <person name="Copieters W."/>
            <person name="Karim L."/>
            <person name="Hanikenne M."/>
            <person name="Baurain D."/>
            <person name="van Wezel G."/>
            <person name="Smargiasso N."/>
            <person name="de Pauw E."/>
            <person name="Delfosse P."/>
            <person name="Rigali S."/>
        </authorList>
    </citation>
    <scope>NUCLEOTIDE SEQUENCE [LARGE SCALE GENOMIC DNA]</scope>
    <source>
        <strain evidence="3 4">MM109</strain>
    </source>
</reference>
<sequence length="131" mass="14504">MVLLSSTRRGARIARRLTERQLADWQMPSEAAEHIVAELAANAIQHGRVTGRDFRLTLVLDTHGVLRIEVTDVRAERMPSPAPTTAPDAECESGRGLLIVQALADRWGVDLSPDPPTRKTVWATLRPRPHS</sequence>
<evidence type="ECO:0000256" key="1">
    <source>
        <dbReference type="ARBA" id="ARBA00022527"/>
    </source>
</evidence>
<feature type="domain" description="Histidine kinase/HSP90-like ATPase" evidence="2">
    <location>
        <begin position="10"/>
        <end position="113"/>
    </location>
</feature>
<dbReference type="CDD" id="cd16936">
    <property type="entry name" value="HATPase_RsbW-like"/>
    <property type="match status" value="1"/>
</dbReference>
<keyword evidence="1" id="KW-0808">Transferase</keyword>
<dbReference type="InterPro" id="IPR036890">
    <property type="entry name" value="HATPase_C_sf"/>
</dbReference>
<gene>
    <name evidence="3" type="ORF">SLUN_33240</name>
</gene>
<organism evidence="3 4">
    <name type="scientific">Streptomyces lunaelactis</name>
    <dbReference type="NCBI Taxonomy" id="1535768"/>
    <lineage>
        <taxon>Bacteria</taxon>
        <taxon>Bacillati</taxon>
        <taxon>Actinomycetota</taxon>
        <taxon>Actinomycetes</taxon>
        <taxon>Kitasatosporales</taxon>
        <taxon>Streptomycetaceae</taxon>
        <taxon>Streptomyces</taxon>
    </lineage>
</organism>
<dbReference type="InterPro" id="IPR050267">
    <property type="entry name" value="Anti-sigma-factor_SerPK"/>
</dbReference>
<dbReference type="KEGG" id="slk:SLUN_33240"/>
<dbReference type="GeneID" id="55660115"/>
<dbReference type="Proteomes" id="UP000244201">
    <property type="component" value="Chromosome"/>
</dbReference>
<keyword evidence="1" id="KW-0723">Serine/threonine-protein kinase</keyword>
<dbReference type="GO" id="GO:0004674">
    <property type="term" value="F:protein serine/threonine kinase activity"/>
    <property type="evidence" value="ECO:0007669"/>
    <property type="project" value="UniProtKB-KW"/>
</dbReference>